<dbReference type="Pfam" id="PF01381">
    <property type="entry name" value="HTH_3"/>
    <property type="match status" value="1"/>
</dbReference>
<feature type="domain" description="HTH cro/C1-type" evidence="1">
    <location>
        <begin position="12"/>
        <end position="66"/>
    </location>
</feature>
<dbReference type="SUPFAM" id="SSF47413">
    <property type="entry name" value="lambda repressor-like DNA-binding domains"/>
    <property type="match status" value="1"/>
</dbReference>
<dbReference type="InterPro" id="IPR001387">
    <property type="entry name" value="Cro/C1-type_HTH"/>
</dbReference>
<evidence type="ECO:0000313" key="3">
    <source>
        <dbReference type="Proteomes" id="UP000199532"/>
    </source>
</evidence>
<dbReference type="Gene3D" id="1.10.260.40">
    <property type="entry name" value="lambda repressor-like DNA-binding domains"/>
    <property type="match status" value="1"/>
</dbReference>
<name>A0A1H6YPQ4_9BACT</name>
<dbReference type="Proteomes" id="UP000199532">
    <property type="component" value="Unassembled WGS sequence"/>
</dbReference>
<dbReference type="AlphaFoldDB" id="A0A1H6YPQ4"/>
<dbReference type="STRING" id="408657.SAMN04487995_4591"/>
<dbReference type="SMART" id="SM00530">
    <property type="entry name" value="HTH_XRE"/>
    <property type="match status" value="1"/>
</dbReference>
<dbReference type="RefSeq" id="WP_090338575.1">
    <property type="nucleotide sequence ID" value="NZ_FNXY01000007.1"/>
</dbReference>
<evidence type="ECO:0000259" key="1">
    <source>
        <dbReference type="PROSITE" id="PS50943"/>
    </source>
</evidence>
<sequence>MNQQSKEIIKKIAQVRRSNGVKPEDMAAVLQISEDQYKKMERGAGEITLSQIFLITDILKIHVGSLFEENEPATHTSISRGITEVTITIKSPEPIDIQSEISKNIEMVKQTRRDEILKRQGLVRRRW</sequence>
<proteinExistence type="predicted"/>
<protein>
    <recommendedName>
        <fullName evidence="1">HTH cro/C1-type domain-containing protein</fullName>
    </recommendedName>
</protein>
<organism evidence="2 3">
    <name type="scientific">Dyadobacter koreensis</name>
    <dbReference type="NCBI Taxonomy" id="408657"/>
    <lineage>
        <taxon>Bacteria</taxon>
        <taxon>Pseudomonadati</taxon>
        <taxon>Bacteroidota</taxon>
        <taxon>Cytophagia</taxon>
        <taxon>Cytophagales</taxon>
        <taxon>Spirosomataceae</taxon>
        <taxon>Dyadobacter</taxon>
    </lineage>
</organism>
<keyword evidence="3" id="KW-1185">Reference proteome</keyword>
<dbReference type="InterPro" id="IPR010982">
    <property type="entry name" value="Lambda_DNA-bd_dom_sf"/>
</dbReference>
<dbReference type="EMBL" id="FNXY01000007">
    <property type="protein sequence ID" value="SEJ41794.1"/>
    <property type="molecule type" value="Genomic_DNA"/>
</dbReference>
<evidence type="ECO:0000313" key="2">
    <source>
        <dbReference type="EMBL" id="SEJ41794.1"/>
    </source>
</evidence>
<accession>A0A1H6YPQ4</accession>
<dbReference type="PROSITE" id="PS50943">
    <property type="entry name" value="HTH_CROC1"/>
    <property type="match status" value="1"/>
</dbReference>
<dbReference type="GO" id="GO:0003677">
    <property type="term" value="F:DNA binding"/>
    <property type="evidence" value="ECO:0007669"/>
    <property type="project" value="InterPro"/>
</dbReference>
<reference evidence="2 3" key="1">
    <citation type="submission" date="2016-10" db="EMBL/GenBank/DDBJ databases">
        <authorList>
            <person name="de Groot N.N."/>
        </authorList>
    </citation>
    <scope>NUCLEOTIDE SEQUENCE [LARGE SCALE GENOMIC DNA]</scope>
    <source>
        <strain evidence="2 3">DSM 19938</strain>
    </source>
</reference>
<gene>
    <name evidence="2" type="ORF">SAMN04487995_4591</name>
</gene>